<evidence type="ECO:0000313" key="2">
    <source>
        <dbReference type="Proteomes" id="UP001241110"/>
    </source>
</evidence>
<comment type="caution">
    <text evidence="1">The sequence shown here is derived from an EMBL/GenBank/DDBJ whole genome shotgun (WGS) entry which is preliminary data.</text>
</comment>
<accession>A0AAE3QV87</accession>
<proteinExistence type="predicted"/>
<protein>
    <submittedName>
        <fullName evidence="1">Uncharacterized protein</fullName>
    </submittedName>
</protein>
<dbReference type="RefSeq" id="WP_313984510.1">
    <property type="nucleotide sequence ID" value="NZ_JASJOS010000013.1"/>
</dbReference>
<organism evidence="1 2">
    <name type="scientific">Xanthocytophaga flava</name>
    <dbReference type="NCBI Taxonomy" id="3048013"/>
    <lineage>
        <taxon>Bacteria</taxon>
        <taxon>Pseudomonadati</taxon>
        <taxon>Bacteroidota</taxon>
        <taxon>Cytophagia</taxon>
        <taxon>Cytophagales</taxon>
        <taxon>Rhodocytophagaceae</taxon>
        <taxon>Xanthocytophaga</taxon>
    </lineage>
</organism>
<evidence type="ECO:0000313" key="1">
    <source>
        <dbReference type="EMBL" id="MDJ1483926.1"/>
    </source>
</evidence>
<dbReference type="AlphaFoldDB" id="A0AAE3QV87"/>
<name>A0AAE3QV87_9BACT</name>
<gene>
    <name evidence="1" type="ORF">QNI16_25730</name>
</gene>
<sequence length="238" mass="28048">MQTLSANWLTEGLIDLEYKQYVLLAYLKHVQQCFTEQKLYPQLSDLIFHYQNLKTIKTDKKLIYENFPKKVSKADFEKLHLTYEKIVQDDTLMEELEAIMEFAMPKLQETLHAGKSVYEFIEEKMQISPIGLTSLRTDEGFLFLYEHLTNDTRVYHYQISLFENTFEKYRGIHTSYLETVRKSTYVTFENLKVEISRKHQVMANPATYLIASQISCPLDETMLPVAKRLLIRYITTAA</sequence>
<reference evidence="1" key="1">
    <citation type="submission" date="2023-05" db="EMBL/GenBank/DDBJ databases">
        <authorList>
            <person name="Zhang X."/>
        </authorList>
    </citation>
    <scope>NUCLEOTIDE SEQUENCE</scope>
    <source>
        <strain evidence="1">YF14B1</strain>
    </source>
</reference>
<dbReference type="Proteomes" id="UP001241110">
    <property type="component" value="Unassembled WGS sequence"/>
</dbReference>
<dbReference type="EMBL" id="JASJOS010000013">
    <property type="protein sequence ID" value="MDJ1483926.1"/>
    <property type="molecule type" value="Genomic_DNA"/>
</dbReference>